<dbReference type="Pfam" id="PF13472">
    <property type="entry name" value="Lipase_GDSL_2"/>
    <property type="match status" value="1"/>
</dbReference>
<evidence type="ECO:0000256" key="1">
    <source>
        <dbReference type="SAM" id="MobiDB-lite"/>
    </source>
</evidence>
<accession>A0A7H8Q7H3</accession>
<dbReference type="InterPro" id="IPR013830">
    <property type="entry name" value="SGNH_hydro"/>
</dbReference>
<dbReference type="RefSeq" id="WP_131544300.1">
    <property type="nucleotide sequence ID" value="NZ_CP051177.1"/>
</dbReference>
<proteinExistence type="predicted"/>
<organism evidence="3 4">
    <name type="scientific">Planococcus glaciei</name>
    <dbReference type="NCBI Taxonomy" id="459472"/>
    <lineage>
        <taxon>Bacteria</taxon>
        <taxon>Bacillati</taxon>
        <taxon>Bacillota</taxon>
        <taxon>Bacilli</taxon>
        <taxon>Bacillales</taxon>
        <taxon>Caryophanaceae</taxon>
        <taxon>Planococcus</taxon>
    </lineage>
</organism>
<dbReference type="AlphaFoldDB" id="A0A7H8Q7H3"/>
<keyword evidence="4" id="KW-1185">Reference proteome</keyword>
<gene>
    <name evidence="3" type="ORF">HF394_02120</name>
</gene>
<dbReference type="Proteomes" id="UP000509222">
    <property type="component" value="Chromosome"/>
</dbReference>
<feature type="compositionally biased region" description="Acidic residues" evidence="1">
    <location>
        <begin position="55"/>
        <end position="82"/>
    </location>
</feature>
<evidence type="ECO:0000259" key="2">
    <source>
        <dbReference type="Pfam" id="PF13472"/>
    </source>
</evidence>
<dbReference type="SUPFAM" id="SSF52266">
    <property type="entry name" value="SGNH hydrolase"/>
    <property type="match status" value="1"/>
</dbReference>
<evidence type="ECO:0000313" key="4">
    <source>
        <dbReference type="Proteomes" id="UP000509222"/>
    </source>
</evidence>
<dbReference type="Gene3D" id="3.40.50.1110">
    <property type="entry name" value="SGNH hydrolase"/>
    <property type="match status" value="1"/>
</dbReference>
<protein>
    <recommendedName>
        <fullName evidence="2">SGNH hydrolase-type esterase domain-containing protein</fullName>
    </recommendedName>
</protein>
<reference evidence="4" key="1">
    <citation type="submission" date="2020-06" db="EMBL/GenBank/DDBJ databases">
        <title>Isolation of Planomicrobium glaciei.</title>
        <authorList>
            <person name="Malisova L."/>
            <person name="Safrankova R."/>
            <person name="Jakubu V."/>
            <person name="Spanelova P."/>
        </authorList>
    </citation>
    <scope>NUCLEOTIDE SEQUENCE [LARGE SCALE GENOMIC DNA]</scope>
    <source>
        <strain evidence="4">NRL-ATB46093</strain>
    </source>
</reference>
<sequence length="313" mass="34964">MRIVRVLMVVAIVFLLIAFGFSKKNWDEKIGQHAQQASVHTVNKVAEAESSAEKEEVETVADDSEETGTSDVKDEEAEASEPTEEKAEEKSEFYTLLADQKISSIKLLGDGITAGYGHSAYLAPDGGRIIFSGNGETFREAGKEFGSWANELRNYVDKPEFGNIEVVNAGIRDKTADWAYRNLDGLLKPEEEAVIVMIGTDDRIFSSLEAYEATMRNLLAEVDKRSEYMVVMSPPPSKEDLKPYKFTMEEIDGVLKKLSEENGYLFVSQFDAFQERLANGVAYESLMQTESSNPQNGGYELIWQTMQEELGLE</sequence>
<feature type="region of interest" description="Disordered" evidence="1">
    <location>
        <begin position="37"/>
        <end position="90"/>
    </location>
</feature>
<dbReference type="EMBL" id="CP051177">
    <property type="protein sequence ID" value="QKX49471.1"/>
    <property type="molecule type" value="Genomic_DNA"/>
</dbReference>
<name>A0A7H8Q7H3_9BACL</name>
<dbReference type="InterPro" id="IPR036514">
    <property type="entry name" value="SGNH_hydro_sf"/>
</dbReference>
<feature type="domain" description="SGNH hydrolase-type esterase" evidence="2">
    <location>
        <begin position="107"/>
        <end position="278"/>
    </location>
</feature>
<evidence type="ECO:0000313" key="3">
    <source>
        <dbReference type="EMBL" id="QKX49471.1"/>
    </source>
</evidence>